<name>A0A517DY12_9FIRM</name>
<sequence length="86" mass="9218">MLTLPCCVEDGLKLRMAFDLVRELERIEFAAAQQAEGQREFGHGASQADTAYRQFSFIQAAGSLNVLQEGQGMAGAGIIGITQLDG</sequence>
<evidence type="ECO:0000313" key="1">
    <source>
        <dbReference type="EMBL" id="QDR82250.1"/>
    </source>
</evidence>
<dbReference type="Proteomes" id="UP000320776">
    <property type="component" value="Chromosome"/>
</dbReference>
<dbReference type="EMBL" id="CP036259">
    <property type="protein sequence ID" value="QDR82250.1"/>
    <property type="molecule type" value="Genomic_DNA"/>
</dbReference>
<reference evidence="1 2" key="1">
    <citation type="submission" date="2019-02" db="EMBL/GenBank/DDBJ databases">
        <title>Closed genome of Sporomusa termitida DSM 4440.</title>
        <authorList>
            <person name="Poehlein A."/>
            <person name="Daniel R."/>
        </authorList>
    </citation>
    <scope>NUCLEOTIDE SEQUENCE [LARGE SCALE GENOMIC DNA]</scope>
    <source>
        <strain evidence="1 2">DSM 4440</strain>
    </source>
</reference>
<evidence type="ECO:0000313" key="2">
    <source>
        <dbReference type="Proteomes" id="UP000320776"/>
    </source>
</evidence>
<keyword evidence="2" id="KW-1185">Reference proteome</keyword>
<protein>
    <submittedName>
        <fullName evidence="1">Uncharacterized protein</fullName>
    </submittedName>
</protein>
<organism evidence="1 2">
    <name type="scientific">Sporomusa termitida</name>
    <dbReference type="NCBI Taxonomy" id="2377"/>
    <lineage>
        <taxon>Bacteria</taxon>
        <taxon>Bacillati</taxon>
        <taxon>Bacillota</taxon>
        <taxon>Negativicutes</taxon>
        <taxon>Selenomonadales</taxon>
        <taxon>Sporomusaceae</taxon>
        <taxon>Sporomusa</taxon>
    </lineage>
</organism>
<dbReference type="KEGG" id="sted:SPTER_36740"/>
<dbReference type="AlphaFoldDB" id="A0A517DY12"/>
<gene>
    <name evidence="1" type="ORF">SPTER_36740</name>
</gene>
<proteinExistence type="predicted"/>
<accession>A0A517DY12</accession>